<dbReference type="SUPFAM" id="SSF89095">
    <property type="entry name" value="GatB/YqeY motif"/>
    <property type="match status" value="1"/>
</dbReference>
<dbReference type="Gene3D" id="1.10.1510.10">
    <property type="entry name" value="Uncharacterised protein YqeY/AIM41 PF09424, N-terminal domain"/>
    <property type="match status" value="1"/>
</dbReference>
<dbReference type="InterPro" id="IPR042184">
    <property type="entry name" value="YqeY/Aim41_N"/>
</dbReference>
<evidence type="ECO:0000313" key="1">
    <source>
        <dbReference type="EMBL" id="GMG82806.1"/>
    </source>
</evidence>
<dbReference type="EMBL" id="BSYI01000013">
    <property type="protein sequence ID" value="GMG82806.1"/>
    <property type="molecule type" value="Genomic_DNA"/>
</dbReference>
<dbReference type="InterPro" id="IPR023168">
    <property type="entry name" value="GatB_Yqey_C_2"/>
</dbReference>
<gene>
    <name evidence="1" type="ORF">LNKW23_20190</name>
</gene>
<dbReference type="PANTHER" id="PTHR28055:SF1">
    <property type="entry name" value="ALTERED INHERITANCE OF MITOCHONDRIA PROTEIN 41, MITOCHONDRIAL"/>
    <property type="match status" value="1"/>
</dbReference>
<dbReference type="InterPro" id="IPR003789">
    <property type="entry name" value="Asn/Gln_tRNA_amidoTrase-B-like"/>
</dbReference>
<comment type="caution">
    <text evidence="1">The sequence shown here is derived from an EMBL/GenBank/DDBJ whole genome shotgun (WGS) entry which is preliminary data.</text>
</comment>
<dbReference type="Gene3D" id="1.10.10.410">
    <property type="match status" value="1"/>
</dbReference>
<dbReference type="Pfam" id="PF09424">
    <property type="entry name" value="YqeY"/>
    <property type="match status" value="1"/>
</dbReference>
<proteinExistence type="predicted"/>
<evidence type="ECO:0000313" key="2">
    <source>
        <dbReference type="Proteomes" id="UP001239909"/>
    </source>
</evidence>
<accession>A0ABQ6LQ95</accession>
<keyword evidence="2" id="KW-1185">Reference proteome</keyword>
<dbReference type="PANTHER" id="PTHR28055">
    <property type="entry name" value="ALTERED INHERITANCE OF MITOCHONDRIA PROTEIN 41, MITOCHONDRIAL"/>
    <property type="match status" value="1"/>
</dbReference>
<name>A0ABQ6LQ95_9RHOB</name>
<protein>
    <submittedName>
        <fullName evidence="1">GatB/YqeY domain-containing protein</fullName>
    </submittedName>
</protein>
<reference evidence="1 2" key="1">
    <citation type="submission" date="2023-04" db="EMBL/GenBank/DDBJ databases">
        <title>Marinoamorphus aggregata gen. nov., sp. Nov., isolate from tissue of brittle star Ophioplocus japonicus.</title>
        <authorList>
            <person name="Kawano K."/>
            <person name="Sawayama S."/>
            <person name="Nakagawa S."/>
        </authorList>
    </citation>
    <scope>NUCLEOTIDE SEQUENCE [LARGE SCALE GENOMIC DNA]</scope>
    <source>
        <strain evidence="1 2">NKW23</strain>
    </source>
</reference>
<organism evidence="1 2">
    <name type="scientific">Paralimibaculum aggregatum</name>
    <dbReference type="NCBI Taxonomy" id="3036245"/>
    <lineage>
        <taxon>Bacteria</taxon>
        <taxon>Pseudomonadati</taxon>
        <taxon>Pseudomonadota</taxon>
        <taxon>Alphaproteobacteria</taxon>
        <taxon>Rhodobacterales</taxon>
        <taxon>Paracoccaceae</taxon>
        <taxon>Paralimibaculum</taxon>
    </lineage>
</organism>
<sequence>MLMSRISDALKEALRDKNQVRVSTLRLMLACLKDREIALRANDGGDDGMPDSEVAAILSRMVKQRGESAAAYEEAARMELAERERQEARIISEFLPKKLTDKEIDAAVRAAIAETSASSIRDMGKVMAALKARYTGRMDFADASARVKAALA</sequence>
<dbReference type="InterPro" id="IPR019004">
    <property type="entry name" value="YqeY/Aim41"/>
</dbReference>
<dbReference type="Proteomes" id="UP001239909">
    <property type="component" value="Unassembled WGS sequence"/>
</dbReference>